<evidence type="ECO:0000256" key="1">
    <source>
        <dbReference type="SAM" id="Phobius"/>
    </source>
</evidence>
<dbReference type="EMBL" id="MGIL01000007">
    <property type="protein sequence ID" value="OGM88648.1"/>
    <property type="molecule type" value="Genomic_DNA"/>
</dbReference>
<accession>A0A1F8DL97</accession>
<protein>
    <submittedName>
        <fullName evidence="2">Uncharacterized protein</fullName>
    </submittedName>
</protein>
<keyword evidence="1" id="KW-1133">Transmembrane helix</keyword>
<proteinExistence type="predicted"/>
<keyword evidence="1" id="KW-0812">Transmembrane</keyword>
<evidence type="ECO:0000313" key="3">
    <source>
        <dbReference type="Proteomes" id="UP000177596"/>
    </source>
</evidence>
<dbReference type="AlphaFoldDB" id="A0A1F8DL97"/>
<evidence type="ECO:0000313" key="2">
    <source>
        <dbReference type="EMBL" id="OGM88648.1"/>
    </source>
</evidence>
<feature type="transmembrane region" description="Helical" evidence="1">
    <location>
        <begin position="64"/>
        <end position="86"/>
    </location>
</feature>
<sequence length="95" mass="10891">MAVILSLLTPALDFVRTNFYQIIVIFVIAAVSLLAFTFTVSSLKNMKSEIFSYYPFDRFFPQSGRWSVLYFFILVIFLVGLIYFFAKGGFYLGPA</sequence>
<gene>
    <name evidence="2" type="ORF">A2573_03515</name>
</gene>
<feature type="transmembrane region" description="Helical" evidence="1">
    <location>
        <begin position="20"/>
        <end position="43"/>
    </location>
</feature>
<dbReference type="Proteomes" id="UP000177596">
    <property type="component" value="Unassembled WGS sequence"/>
</dbReference>
<organism evidence="2 3">
    <name type="scientific">Candidatus Woesebacteria bacterium RIFOXYD1_FULL_43_18</name>
    <dbReference type="NCBI Taxonomy" id="1802551"/>
    <lineage>
        <taxon>Bacteria</taxon>
        <taxon>Candidatus Woeseibacteriota</taxon>
    </lineage>
</organism>
<comment type="caution">
    <text evidence="2">The sequence shown here is derived from an EMBL/GenBank/DDBJ whole genome shotgun (WGS) entry which is preliminary data.</text>
</comment>
<name>A0A1F8DL97_9BACT</name>
<keyword evidence="1" id="KW-0472">Membrane</keyword>
<reference evidence="2 3" key="1">
    <citation type="journal article" date="2016" name="Nat. Commun.">
        <title>Thousands of microbial genomes shed light on interconnected biogeochemical processes in an aquifer system.</title>
        <authorList>
            <person name="Anantharaman K."/>
            <person name="Brown C.T."/>
            <person name="Hug L.A."/>
            <person name="Sharon I."/>
            <person name="Castelle C.J."/>
            <person name="Probst A.J."/>
            <person name="Thomas B.C."/>
            <person name="Singh A."/>
            <person name="Wilkins M.J."/>
            <person name="Karaoz U."/>
            <person name="Brodie E.L."/>
            <person name="Williams K.H."/>
            <person name="Hubbard S.S."/>
            <person name="Banfield J.F."/>
        </authorList>
    </citation>
    <scope>NUCLEOTIDE SEQUENCE [LARGE SCALE GENOMIC DNA]</scope>
</reference>